<organism evidence="2 3">
    <name type="scientific">Aquimarina addita</name>
    <dbReference type="NCBI Taxonomy" id="870485"/>
    <lineage>
        <taxon>Bacteria</taxon>
        <taxon>Pseudomonadati</taxon>
        <taxon>Bacteroidota</taxon>
        <taxon>Flavobacteriia</taxon>
        <taxon>Flavobacteriales</taxon>
        <taxon>Flavobacteriaceae</taxon>
        <taxon>Aquimarina</taxon>
    </lineage>
</organism>
<keyword evidence="3" id="KW-1185">Reference proteome</keyword>
<accession>A0ABP6UW51</accession>
<dbReference type="EMBL" id="BAABCW010000023">
    <property type="protein sequence ID" value="GAA3520296.1"/>
    <property type="molecule type" value="Genomic_DNA"/>
</dbReference>
<dbReference type="PANTHER" id="PTHR42852:SF13">
    <property type="entry name" value="PROTEIN DIPZ"/>
    <property type="match status" value="1"/>
</dbReference>
<feature type="domain" description="Thioredoxin" evidence="1">
    <location>
        <begin position="244"/>
        <end position="408"/>
    </location>
</feature>
<evidence type="ECO:0000313" key="2">
    <source>
        <dbReference type="EMBL" id="GAA3520296.1"/>
    </source>
</evidence>
<evidence type="ECO:0000313" key="3">
    <source>
        <dbReference type="Proteomes" id="UP001500459"/>
    </source>
</evidence>
<reference evidence="3" key="1">
    <citation type="journal article" date="2019" name="Int. J. Syst. Evol. Microbiol.">
        <title>The Global Catalogue of Microorganisms (GCM) 10K type strain sequencing project: providing services to taxonomists for standard genome sequencing and annotation.</title>
        <authorList>
            <consortium name="The Broad Institute Genomics Platform"/>
            <consortium name="The Broad Institute Genome Sequencing Center for Infectious Disease"/>
            <person name="Wu L."/>
            <person name="Ma J."/>
        </authorList>
    </citation>
    <scope>NUCLEOTIDE SEQUENCE [LARGE SCALE GENOMIC DNA]</scope>
    <source>
        <strain evidence="3">JCM 17106</strain>
    </source>
</reference>
<gene>
    <name evidence="2" type="ORF">GCM10022393_38130</name>
</gene>
<name>A0ABP6UW51_9FLAO</name>
<dbReference type="InterPro" id="IPR013740">
    <property type="entry name" value="Redoxin"/>
</dbReference>
<dbReference type="InterPro" id="IPR036249">
    <property type="entry name" value="Thioredoxin-like_sf"/>
</dbReference>
<dbReference type="CDD" id="cd02966">
    <property type="entry name" value="TlpA_like_family"/>
    <property type="match status" value="1"/>
</dbReference>
<dbReference type="Gene3D" id="3.40.30.10">
    <property type="entry name" value="Glutaredoxin"/>
    <property type="match status" value="1"/>
</dbReference>
<dbReference type="PROSITE" id="PS51352">
    <property type="entry name" value="THIOREDOXIN_2"/>
    <property type="match status" value="1"/>
</dbReference>
<dbReference type="SUPFAM" id="SSF52833">
    <property type="entry name" value="Thioredoxin-like"/>
    <property type="match status" value="1"/>
</dbReference>
<sequence length="409" mass="46474">MTRYLIIIISLVLCIACKKENKTKVAPQFLKSGPWKASLALQDGEELPFLFEAFDDQTIKVFNAEEVIDVDQVRVVGDSIFIHFPVFEGYIAATFKDSMTFSGSFIKESVDRKVPFTASYGVQDRFNVISKPITDITGNWEAVFSEDTDDDRYIAKGIFKQNGNIITGTFRTTTGDYRYLEGVLNKNQLQLSTFDGAHAFLFEATVTDSTMSGNFYSGNHWKEPFTAVRNENFKLPSEDSLTFLKKGYDSLAFSFPNEKGDLISLSDDQFKNKVCVVQVMGTWCPNCMDETKYFTEYYKNKPSDVEFVALAFEYAKTPEKAFKAIDKLRSKLEIQYPIILAQYGTSNKKKAQEKLPMLNHVLSYPTTIFIDKKGKVRKIHTGFNGPATGQKYIDYKEEFESFVAMLVAE</sequence>
<dbReference type="InterPro" id="IPR013766">
    <property type="entry name" value="Thioredoxin_domain"/>
</dbReference>
<protein>
    <recommendedName>
        <fullName evidence="1">Thioredoxin domain-containing protein</fullName>
    </recommendedName>
</protein>
<dbReference type="Pfam" id="PF08534">
    <property type="entry name" value="Redoxin"/>
    <property type="match status" value="1"/>
</dbReference>
<dbReference type="InterPro" id="IPR050553">
    <property type="entry name" value="Thioredoxin_ResA/DsbE_sf"/>
</dbReference>
<evidence type="ECO:0000259" key="1">
    <source>
        <dbReference type="PROSITE" id="PS51352"/>
    </source>
</evidence>
<proteinExistence type="predicted"/>
<dbReference type="PANTHER" id="PTHR42852">
    <property type="entry name" value="THIOL:DISULFIDE INTERCHANGE PROTEIN DSBE"/>
    <property type="match status" value="1"/>
</dbReference>
<dbReference type="RefSeq" id="WP_344930183.1">
    <property type="nucleotide sequence ID" value="NZ_BAABCW010000023.1"/>
</dbReference>
<comment type="caution">
    <text evidence="2">The sequence shown here is derived from an EMBL/GenBank/DDBJ whole genome shotgun (WGS) entry which is preliminary data.</text>
</comment>
<dbReference type="Proteomes" id="UP001500459">
    <property type="component" value="Unassembled WGS sequence"/>
</dbReference>